<dbReference type="InterPro" id="IPR045621">
    <property type="entry name" value="BPD_transp_1_N"/>
</dbReference>
<keyword evidence="11" id="KW-1185">Reference proteome</keyword>
<dbReference type="CDD" id="cd06261">
    <property type="entry name" value="TM_PBP2"/>
    <property type="match status" value="1"/>
</dbReference>
<dbReference type="GO" id="GO:0005886">
    <property type="term" value="C:plasma membrane"/>
    <property type="evidence" value="ECO:0007669"/>
    <property type="project" value="UniProtKB-SubCell"/>
</dbReference>
<feature type="domain" description="ABC transmembrane type-1" evidence="9">
    <location>
        <begin position="224"/>
        <end position="429"/>
    </location>
</feature>
<keyword evidence="2 7" id="KW-0813">Transport</keyword>
<evidence type="ECO:0000256" key="7">
    <source>
        <dbReference type="RuleBase" id="RU363032"/>
    </source>
</evidence>
<dbReference type="PANTHER" id="PTHR43163">
    <property type="entry name" value="DIPEPTIDE TRANSPORT SYSTEM PERMEASE PROTEIN DPPB-RELATED"/>
    <property type="match status" value="1"/>
</dbReference>
<feature type="transmembrane region" description="Helical" evidence="7">
    <location>
        <begin position="406"/>
        <end position="432"/>
    </location>
</feature>
<dbReference type="Pfam" id="PF00528">
    <property type="entry name" value="BPD_transp_1"/>
    <property type="match status" value="1"/>
</dbReference>
<comment type="subcellular location">
    <subcellularLocation>
        <location evidence="1 7">Cell membrane</location>
        <topology evidence="1 7">Multi-pass membrane protein</topology>
    </subcellularLocation>
</comment>
<evidence type="ECO:0000256" key="1">
    <source>
        <dbReference type="ARBA" id="ARBA00004651"/>
    </source>
</evidence>
<evidence type="ECO:0000256" key="5">
    <source>
        <dbReference type="ARBA" id="ARBA00022989"/>
    </source>
</evidence>
<feature type="region of interest" description="Disordered" evidence="8">
    <location>
        <begin position="1"/>
        <end position="112"/>
    </location>
</feature>
<feature type="transmembrane region" description="Helical" evidence="7">
    <location>
        <begin position="264"/>
        <end position="294"/>
    </location>
</feature>
<dbReference type="Gene3D" id="1.10.3720.10">
    <property type="entry name" value="MetI-like"/>
    <property type="match status" value="1"/>
</dbReference>
<keyword evidence="5 7" id="KW-1133">Transmembrane helix</keyword>
<dbReference type="Pfam" id="PF19300">
    <property type="entry name" value="BPD_transp_1_N"/>
    <property type="match status" value="1"/>
</dbReference>
<name>A0A2W2BKB3_9ACTN</name>
<feature type="compositionally biased region" description="Basic residues" evidence="8">
    <location>
        <begin position="86"/>
        <end position="96"/>
    </location>
</feature>
<feature type="transmembrane region" description="Helical" evidence="7">
    <location>
        <begin position="230"/>
        <end position="252"/>
    </location>
</feature>
<keyword evidence="4 7" id="KW-0812">Transmembrane</keyword>
<organism evidence="10 11">
    <name type="scientific">Jiangella anatolica</name>
    <dbReference type="NCBI Taxonomy" id="2670374"/>
    <lineage>
        <taxon>Bacteria</taxon>
        <taxon>Bacillati</taxon>
        <taxon>Actinomycetota</taxon>
        <taxon>Actinomycetes</taxon>
        <taxon>Jiangellales</taxon>
        <taxon>Jiangellaceae</taxon>
        <taxon>Jiangella</taxon>
    </lineage>
</organism>
<evidence type="ECO:0000256" key="8">
    <source>
        <dbReference type="SAM" id="MobiDB-lite"/>
    </source>
</evidence>
<dbReference type="PROSITE" id="PS50928">
    <property type="entry name" value="ABC_TM1"/>
    <property type="match status" value="1"/>
</dbReference>
<evidence type="ECO:0000256" key="4">
    <source>
        <dbReference type="ARBA" id="ARBA00022692"/>
    </source>
</evidence>
<keyword evidence="6 7" id="KW-0472">Membrane</keyword>
<evidence type="ECO:0000256" key="2">
    <source>
        <dbReference type="ARBA" id="ARBA00022448"/>
    </source>
</evidence>
<protein>
    <submittedName>
        <fullName evidence="10">ABC transporter permease</fullName>
    </submittedName>
</protein>
<feature type="transmembrane region" description="Helical" evidence="7">
    <location>
        <begin position="306"/>
        <end position="325"/>
    </location>
</feature>
<evidence type="ECO:0000256" key="3">
    <source>
        <dbReference type="ARBA" id="ARBA00022475"/>
    </source>
</evidence>
<evidence type="ECO:0000313" key="10">
    <source>
        <dbReference type="EMBL" id="PZF85710.1"/>
    </source>
</evidence>
<evidence type="ECO:0000256" key="6">
    <source>
        <dbReference type="ARBA" id="ARBA00023136"/>
    </source>
</evidence>
<dbReference type="AlphaFoldDB" id="A0A2W2BKB3"/>
<keyword evidence="3" id="KW-1003">Cell membrane</keyword>
<feature type="transmembrane region" description="Helical" evidence="7">
    <location>
        <begin position="141"/>
        <end position="159"/>
    </location>
</feature>
<comment type="caution">
    <text evidence="10">The sequence shown here is derived from an EMBL/GenBank/DDBJ whole genome shotgun (WGS) entry which is preliminary data.</text>
</comment>
<evidence type="ECO:0000313" key="11">
    <source>
        <dbReference type="Proteomes" id="UP000248764"/>
    </source>
</evidence>
<proteinExistence type="inferred from homology"/>
<feature type="compositionally biased region" description="Low complexity" evidence="8">
    <location>
        <begin position="1"/>
        <end position="18"/>
    </location>
</feature>
<sequence>MGRGAAAGERAAAQPAGALPVRSGAGRRWCQPRLDRQPGLRRGRRGGDGAARPGGLRHVDGGRAGTVRPERRAAVRRRDHPDLPGRRHRLARRRRRDPGDDPADGLVTAPVAAPLAPTRTRVSAWAGNPWAGFLARRLGRLLVSLAVLVTLAFGMIHLIPGDPVRASLGVTAPQDLVDARRAALGLDDPIGVQYLDYLRALFSGDLGVSMSSGVPVSETIGQRLPATASLAVAAFVVVMLVAIPLGLAMAVLTRGGRRRGGELGFTATSAVIAAIPEFLLAVGLVFVFGVSLGWLPVAGRGGASSYVLPVLALALGPALLMARMVRVEALAVLDQDFVRTARAKRLPPLRVYLRHVFPNALTSTLTIGGLLLSSMIVGTVLVENVFAWPGMGMTIVSSILAKDYPVVQGIVLVYGAAVLLVNLVVDVLLAVADPRSTIREG</sequence>
<dbReference type="InterPro" id="IPR035906">
    <property type="entry name" value="MetI-like_sf"/>
</dbReference>
<dbReference type="PANTHER" id="PTHR43163:SF6">
    <property type="entry name" value="DIPEPTIDE TRANSPORT SYSTEM PERMEASE PROTEIN DPPB-RELATED"/>
    <property type="match status" value="1"/>
</dbReference>
<feature type="transmembrane region" description="Helical" evidence="7">
    <location>
        <begin position="360"/>
        <end position="386"/>
    </location>
</feature>
<dbReference type="SUPFAM" id="SSF161098">
    <property type="entry name" value="MetI-like"/>
    <property type="match status" value="1"/>
</dbReference>
<dbReference type="InterPro" id="IPR000515">
    <property type="entry name" value="MetI-like"/>
</dbReference>
<evidence type="ECO:0000259" key="9">
    <source>
        <dbReference type="PROSITE" id="PS50928"/>
    </source>
</evidence>
<dbReference type="GO" id="GO:0071916">
    <property type="term" value="F:dipeptide transmembrane transporter activity"/>
    <property type="evidence" value="ECO:0007669"/>
    <property type="project" value="TreeGrafter"/>
</dbReference>
<accession>A0A2W2BKB3</accession>
<dbReference type="Proteomes" id="UP000248764">
    <property type="component" value="Unassembled WGS sequence"/>
</dbReference>
<comment type="similarity">
    <text evidence="7">Belongs to the binding-protein-dependent transport system permease family.</text>
</comment>
<dbReference type="EMBL" id="POTW01000006">
    <property type="protein sequence ID" value="PZF85710.1"/>
    <property type="molecule type" value="Genomic_DNA"/>
</dbReference>
<gene>
    <name evidence="10" type="ORF">C1I92_03565</name>
</gene>
<reference evidence="10 11" key="1">
    <citation type="submission" date="2018-01" db="EMBL/GenBank/DDBJ databases">
        <title>Draft genome sequence of Jiangella sp. GTF31.</title>
        <authorList>
            <person name="Sahin N."/>
            <person name="Ay H."/>
            <person name="Saygin H."/>
        </authorList>
    </citation>
    <scope>NUCLEOTIDE SEQUENCE [LARGE SCALE GENOMIC DNA]</scope>
    <source>
        <strain evidence="10 11">GTF31</strain>
    </source>
</reference>